<evidence type="ECO:0000256" key="2">
    <source>
        <dbReference type="ARBA" id="ARBA00022729"/>
    </source>
</evidence>
<evidence type="ECO:0000313" key="7">
    <source>
        <dbReference type="Proteomes" id="UP001595696"/>
    </source>
</evidence>
<evidence type="ECO:0000256" key="1">
    <source>
        <dbReference type="ARBA" id="ARBA00022475"/>
    </source>
</evidence>
<accession>A0ABV8DLP5</accession>
<keyword evidence="7" id="KW-1185">Reference proteome</keyword>
<comment type="caution">
    <text evidence="6">The sequence shown here is derived from an EMBL/GenBank/DDBJ whole genome shotgun (WGS) entry which is preliminary data.</text>
</comment>
<keyword evidence="4" id="KW-0564">Palmitate</keyword>
<protein>
    <submittedName>
        <fullName evidence="6">LppP/LprE family lipoprotein</fullName>
    </submittedName>
</protein>
<dbReference type="EMBL" id="JBHSAX010000002">
    <property type="protein sequence ID" value="MFC3960625.1"/>
    <property type="molecule type" value="Genomic_DNA"/>
</dbReference>
<name>A0ABV8DLP5_9NOCA</name>
<dbReference type="Pfam" id="PF14041">
    <property type="entry name" value="Lipoprotein_21"/>
    <property type="match status" value="1"/>
</dbReference>
<keyword evidence="1" id="KW-1003">Cell membrane</keyword>
<dbReference type="RefSeq" id="WP_378610393.1">
    <property type="nucleotide sequence ID" value="NZ_JBHSAX010000002.1"/>
</dbReference>
<keyword evidence="3" id="KW-0472">Membrane</keyword>
<evidence type="ECO:0000256" key="4">
    <source>
        <dbReference type="ARBA" id="ARBA00023139"/>
    </source>
</evidence>
<evidence type="ECO:0000256" key="3">
    <source>
        <dbReference type="ARBA" id="ARBA00023136"/>
    </source>
</evidence>
<gene>
    <name evidence="6" type="ORF">ACFO0B_01335</name>
</gene>
<proteinExistence type="predicted"/>
<dbReference type="Proteomes" id="UP001595696">
    <property type="component" value="Unassembled WGS sequence"/>
</dbReference>
<keyword evidence="5 6" id="KW-0449">Lipoprotein</keyword>
<sequence length="215" mass="22438">MTAAVATLGRAGNEAPFLPDGASDNPLGQCPQLLWARVTAGGSASSPSHILFFDNAGYLGTATQRETSYASATGSTDTAVQVQYRWLVGDEPFCCPQGGPVTITFTLNGRVVTPDRQVPSEVTDPFQPATGCPVDTATLVTALQGTDIEDRLATPIELEDARCANGWASARSGSHGGTTQPARVLFQYSANAWQPVDVGSAIRCAEYGAPEQLCG</sequence>
<reference evidence="7" key="1">
    <citation type="journal article" date="2019" name="Int. J. Syst. Evol. Microbiol.">
        <title>The Global Catalogue of Microorganisms (GCM) 10K type strain sequencing project: providing services to taxonomists for standard genome sequencing and annotation.</title>
        <authorList>
            <consortium name="The Broad Institute Genomics Platform"/>
            <consortium name="The Broad Institute Genome Sequencing Center for Infectious Disease"/>
            <person name="Wu L."/>
            <person name="Ma J."/>
        </authorList>
    </citation>
    <scope>NUCLEOTIDE SEQUENCE [LARGE SCALE GENOMIC DNA]</scope>
    <source>
        <strain evidence="7">CGMCC 4.7330</strain>
    </source>
</reference>
<organism evidence="6 7">
    <name type="scientific">Nocardia jiangsuensis</name>
    <dbReference type="NCBI Taxonomy" id="1691563"/>
    <lineage>
        <taxon>Bacteria</taxon>
        <taxon>Bacillati</taxon>
        <taxon>Actinomycetota</taxon>
        <taxon>Actinomycetes</taxon>
        <taxon>Mycobacteriales</taxon>
        <taxon>Nocardiaceae</taxon>
        <taxon>Nocardia</taxon>
    </lineage>
</organism>
<evidence type="ECO:0000256" key="5">
    <source>
        <dbReference type="ARBA" id="ARBA00023288"/>
    </source>
</evidence>
<dbReference type="InterPro" id="IPR025971">
    <property type="entry name" value="LppP/LprE"/>
</dbReference>
<evidence type="ECO:0000313" key="6">
    <source>
        <dbReference type="EMBL" id="MFC3960625.1"/>
    </source>
</evidence>
<keyword evidence="2" id="KW-0732">Signal</keyword>